<comment type="subcellular location">
    <subcellularLocation>
        <location evidence="1">Nucleus</location>
    </subcellularLocation>
</comment>
<dbReference type="PANTHER" id="PTHR13512:SF2">
    <property type="entry name" value="MEDIATOR OF RNA POLYMERASE II TRANSCRIPTION SUBUNIT 28"/>
    <property type="match status" value="1"/>
</dbReference>
<accession>A0A5S6QQI4</accession>
<organism evidence="11 12">
    <name type="scientific">Trichuris muris</name>
    <name type="common">Mouse whipworm</name>
    <dbReference type="NCBI Taxonomy" id="70415"/>
    <lineage>
        <taxon>Eukaryota</taxon>
        <taxon>Metazoa</taxon>
        <taxon>Ecdysozoa</taxon>
        <taxon>Nematoda</taxon>
        <taxon>Enoplea</taxon>
        <taxon>Dorylaimia</taxon>
        <taxon>Trichinellida</taxon>
        <taxon>Trichuridae</taxon>
        <taxon>Trichuris</taxon>
    </lineage>
</organism>
<evidence type="ECO:0000256" key="9">
    <source>
        <dbReference type="ARBA" id="ARBA00031964"/>
    </source>
</evidence>
<protein>
    <recommendedName>
        <fullName evidence="3">Mediator of RNA polymerase II transcription subunit 28</fullName>
    </recommendedName>
    <alternativeName>
        <fullName evidence="9">Mediator complex subunit 28</fullName>
    </alternativeName>
</protein>
<keyword evidence="6" id="KW-0010">Activator</keyword>
<evidence type="ECO:0000256" key="2">
    <source>
        <dbReference type="ARBA" id="ARBA00005571"/>
    </source>
</evidence>
<dbReference type="AlphaFoldDB" id="A0A5S6QQI4"/>
<evidence type="ECO:0000256" key="4">
    <source>
        <dbReference type="ARBA" id="ARBA00023015"/>
    </source>
</evidence>
<dbReference type="WBParaSite" id="TMUE_2000009596.1">
    <property type="protein sequence ID" value="TMUE_2000009596.1"/>
    <property type="gene ID" value="WBGene00288296"/>
</dbReference>
<evidence type="ECO:0000256" key="7">
    <source>
        <dbReference type="ARBA" id="ARBA00023163"/>
    </source>
</evidence>
<evidence type="ECO:0000256" key="5">
    <source>
        <dbReference type="ARBA" id="ARBA00023054"/>
    </source>
</evidence>
<comment type="similarity">
    <text evidence="2">Belongs to the Mediator complex subunit 28 family.</text>
</comment>
<proteinExistence type="inferred from homology"/>
<dbReference type="InterPro" id="IPR021640">
    <property type="entry name" value="Mediator_Med28"/>
</dbReference>
<evidence type="ECO:0000256" key="10">
    <source>
        <dbReference type="SAM" id="Coils"/>
    </source>
</evidence>
<evidence type="ECO:0000256" key="1">
    <source>
        <dbReference type="ARBA" id="ARBA00004123"/>
    </source>
</evidence>
<evidence type="ECO:0000256" key="6">
    <source>
        <dbReference type="ARBA" id="ARBA00023159"/>
    </source>
</evidence>
<dbReference type="Pfam" id="PF11594">
    <property type="entry name" value="Med28"/>
    <property type="match status" value="1"/>
</dbReference>
<name>A0A5S6QQI4_TRIMR</name>
<keyword evidence="4" id="KW-0805">Transcription regulation</keyword>
<dbReference type="Proteomes" id="UP000046395">
    <property type="component" value="Unassembled WGS sequence"/>
</dbReference>
<dbReference type="PANTHER" id="PTHR13512">
    <property type="entry name" value="MEDIATOR COMPLEX SUBUNIT 28"/>
    <property type="match status" value="1"/>
</dbReference>
<feature type="coiled-coil region" evidence="10">
    <location>
        <begin position="48"/>
        <end position="75"/>
    </location>
</feature>
<evidence type="ECO:0000256" key="8">
    <source>
        <dbReference type="ARBA" id="ARBA00023242"/>
    </source>
</evidence>
<keyword evidence="5 10" id="KW-0175">Coiled coil</keyword>
<evidence type="ECO:0000313" key="11">
    <source>
        <dbReference type="Proteomes" id="UP000046395"/>
    </source>
</evidence>
<evidence type="ECO:0000256" key="3">
    <source>
        <dbReference type="ARBA" id="ARBA00019683"/>
    </source>
</evidence>
<evidence type="ECO:0000313" key="12">
    <source>
        <dbReference type="WBParaSite" id="TMUE_2000009596.1"/>
    </source>
</evidence>
<keyword evidence="7" id="KW-0804">Transcription</keyword>
<dbReference type="GO" id="GO:0016592">
    <property type="term" value="C:mediator complex"/>
    <property type="evidence" value="ECO:0007669"/>
    <property type="project" value="TreeGrafter"/>
</dbReference>
<keyword evidence="11" id="KW-1185">Reference proteome</keyword>
<sequence length="89" mass="10250">MPAEVSSVNAEEVKTSAEVAAHNFIEASRKLENYFTRKYQLFCAYCPEAALKEEINEMTLEIERKKTMLAKHEEKIIAWQRLLKGADQS</sequence>
<keyword evidence="8" id="KW-0539">Nucleus</keyword>
<reference evidence="12" key="1">
    <citation type="submission" date="2019-12" db="UniProtKB">
        <authorList>
            <consortium name="WormBaseParasite"/>
        </authorList>
    </citation>
    <scope>IDENTIFICATION</scope>
</reference>